<dbReference type="AlphaFoldDB" id="B9SFB0"/>
<dbReference type="EMBL" id="EQ973944">
    <property type="protein sequence ID" value="EEF37698.1"/>
    <property type="molecule type" value="Genomic_DNA"/>
</dbReference>
<dbReference type="InterPro" id="IPR036047">
    <property type="entry name" value="F-box-like_dom_sf"/>
</dbReference>
<name>B9SFB0_RICCO</name>
<dbReference type="SUPFAM" id="SSF81383">
    <property type="entry name" value="F-box domain"/>
    <property type="match status" value="1"/>
</dbReference>
<dbReference type="InParanoid" id="B9SFB0"/>
<proteinExistence type="predicted"/>
<evidence type="ECO:0000313" key="1">
    <source>
        <dbReference type="EMBL" id="EEF37698.1"/>
    </source>
</evidence>
<accession>B9SFB0</accession>
<dbReference type="PANTHER" id="PTHR32212:SF234">
    <property type="entry name" value="F-BOX_LRR-REPEAT PROTEIN 13-LIKE"/>
    <property type="match status" value="1"/>
</dbReference>
<organism evidence="1 2">
    <name type="scientific">Ricinus communis</name>
    <name type="common">Castor bean</name>
    <dbReference type="NCBI Taxonomy" id="3988"/>
    <lineage>
        <taxon>Eukaryota</taxon>
        <taxon>Viridiplantae</taxon>
        <taxon>Streptophyta</taxon>
        <taxon>Embryophyta</taxon>
        <taxon>Tracheophyta</taxon>
        <taxon>Spermatophyta</taxon>
        <taxon>Magnoliopsida</taxon>
        <taxon>eudicotyledons</taxon>
        <taxon>Gunneridae</taxon>
        <taxon>Pentapetalae</taxon>
        <taxon>rosids</taxon>
        <taxon>fabids</taxon>
        <taxon>Malpighiales</taxon>
        <taxon>Euphorbiaceae</taxon>
        <taxon>Acalyphoideae</taxon>
        <taxon>Acalypheae</taxon>
        <taxon>Ricinus</taxon>
    </lineage>
</organism>
<dbReference type="Proteomes" id="UP000008311">
    <property type="component" value="Unassembled WGS sequence"/>
</dbReference>
<sequence>MEEQSNNHFCQLFKQQSNKFKSLDRISALPDPLLSFLPLAKEAVKTSGLSRRWQHLWTHVPNLIFHHCKDNPTLLETD</sequence>
<evidence type="ECO:0000313" key="2">
    <source>
        <dbReference type="Proteomes" id="UP000008311"/>
    </source>
</evidence>
<keyword evidence="2" id="KW-1185">Reference proteome</keyword>
<evidence type="ECO:0008006" key="3">
    <source>
        <dbReference type="Google" id="ProtNLM"/>
    </source>
</evidence>
<reference evidence="2" key="1">
    <citation type="journal article" date="2010" name="Nat. Biotechnol.">
        <title>Draft genome sequence of the oilseed species Ricinus communis.</title>
        <authorList>
            <person name="Chan A.P."/>
            <person name="Crabtree J."/>
            <person name="Zhao Q."/>
            <person name="Lorenzi H."/>
            <person name="Orvis J."/>
            <person name="Puiu D."/>
            <person name="Melake-Berhan A."/>
            <person name="Jones K.M."/>
            <person name="Redman J."/>
            <person name="Chen G."/>
            <person name="Cahoon E.B."/>
            <person name="Gedil M."/>
            <person name="Stanke M."/>
            <person name="Haas B.J."/>
            <person name="Wortman J.R."/>
            <person name="Fraser-Liggett C.M."/>
            <person name="Ravel J."/>
            <person name="Rabinowicz P.D."/>
        </authorList>
    </citation>
    <scope>NUCLEOTIDE SEQUENCE [LARGE SCALE GENOMIC DNA]</scope>
    <source>
        <strain evidence="2">cv. Hale</strain>
    </source>
</reference>
<dbReference type="PANTHER" id="PTHR32212">
    <property type="entry name" value="CYCLIN-LIKE F-BOX"/>
    <property type="match status" value="1"/>
</dbReference>
<gene>
    <name evidence="1" type="ORF">RCOM_1095820</name>
</gene>
<protein>
    <recommendedName>
        <fullName evidence="3">F-box domain-containing protein</fullName>
    </recommendedName>
</protein>